<accession>A0A9N9EUF8</accession>
<name>A0A9N9EUF8_9GLOM</name>
<dbReference type="AlphaFoldDB" id="A0A9N9EUF8"/>
<comment type="caution">
    <text evidence="1">The sequence shown here is derived from an EMBL/GenBank/DDBJ whole genome shotgun (WGS) entry which is preliminary data.</text>
</comment>
<dbReference type="EMBL" id="CAJVPY010008415">
    <property type="protein sequence ID" value="CAG8695475.1"/>
    <property type="molecule type" value="Genomic_DNA"/>
</dbReference>
<keyword evidence="2" id="KW-1185">Reference proteome</keyword>
<gene>
    <name evidence="1" type="ORF">DERYTH_LOCUS12647</name>
</gene>
<proteinExistence type="predicted"/>
<organism evidence="1 2">
    <name type="scientific">Dentiscutata erythropus</name>
    <dbReference type="NCBI Taxonomy" id="1348616"/>
    <lineage>
        <taxon>Eukaryota</taxon>
        <taxon>Fungi</taxon>
        <taxon>Fungi incertae sedis</taxon>
        <taxon>Mucoromycota</taxon>
        <taxon>Glomeromycotina</taxon>
        <taxon>Glomeromycetes</taxon>
        <taxon>Diversisporales</taxon>
        <taxon>Gigasporaceae</taxon>
        <taxon>Dentiscutata</taxon>
    </lineage>
</organism>
<reference evidence="1" key="1">
    <citation type="submission" date="2021-06" db="EMBL/GenBank/DDBJ databases">
        <authorList>
            <person name="Kallberg Y."/>
            <person name="Tangrot J."/>
            <person name="Rosling A."/>
        </authorList>
    </citation>
    <scope>NUCLEOTIDE SEQUENCE</scope>
    <source>
        <strain evidence="1">MA453B</strain>
    </source>
</reference>
<evidence type="ECO:0000313" key="1">
    <source>
        <dbReference type="EMBL" id="CAG8695475.1"/>
    </source>
</evidence>
<protein>
    <submittedName>
        <fullName evidence="1">25766_t:CDS:1</fullName>
    </submittedName>
</protein>
<sequence length="104" mass="12432">MQLKPCFKIKYDKDGFQTIESWQVFGLQLKCVEQTRDYRHRSNVLQPLETLETTHLNHKDPIQIKSLTLSVNDQNWIIDYSKDELSEKIKRQAYVHAIDYNYIS</sequence>
<evidence type="ECO:0000313" key="2">
    <source>
        <dbReference type="Proteomes" id="UP000789405"/>
    </source>
</evidence>
<dbReference type="Proteomes" id="UP000789405">
    <property type="component" value="Unassembled WGS sequence"/>
</dbReference>